<keyword evidence="1" id="KW-1133">Transmembrane helix</keyword>
<sequence>MTMTREHWVGFLMGALDENERDLVEQHIANDPRAADELDQLRCHLDLLADGLDEAAPPVGLASRTCAVLDNPHLFAEVLDTASPKDSNAPQPKQRDAFESIGGGRTAFTFMDMLVAVGACVAAVAIFFPALASSRLLATRMQCENNLHQVSLALQQFATNSPDHRYPGISVEGPLSLAGSYAPKLMDAGLIQHADTLQCAVNKNDLNTQPIPTIAQLENAPPEEVEKLQQSLSSVYNYNMGGMVNGNLLAPAMRGLSNLPVSSDVVLWEDGKIVPQGHADGRANILFDDGHVEYLAVEDIPTSLRQYFLNDKGEVAAGVNEDDAVVANGMAHPIHLSHQ</sequence>
<protein>
    <recommendedName>
        <fullName evidence="4">DUF1559 domain-containing protein</fullName>
    </recommendedName>
</protein>
<evidence type="ECO:0000256" key="1">
    <source>
        <dbReference type="SAM" id="Phobius"/>
    </source>
</evidence>
<evidence type="ECO:0000313" key="3">
    <source>
        <dbReference type="Proteomes" id="UP000253562"/>
    </source>
</evidence>
<keyword evidence="1" id="KW-0812">Transmembrane</keyword>
<dbReference type="RefSeq" id="WP_114373535.1">
    <property type="nucleotide sequence ID" value="NZ_QPEX01000046.1"/>
</dbReference>
<dbReference type="EMBL" id="QPEX01000046">
    <property type="protein sequence ID" value="RCS40655.1"/>
    <property type="molecule type" value="Genomic_DNA"/>
</dbReference>
<dbReference type="OrthoDB" id="277292at2"/>
<dbReference type="Proteomes" id="UP000253562">
    <property type="component" value="Unassembled WGS sequence"/>
</dbReference>
<feature type="transmembrane region" description="Helical" evidence="1">
    <location>
        <begin position="113"/>
        <end position="132"/>
    </location>
</feature>
<keyword evidence="1" id="KW-0472">Membrane</keyword>
<accession>A0A368KMV1</accession>
<comment type="caution">
    <text evidence="2">The sequence shown here is derived from an EMBL/GenBank/DDBJ whole genome shotgun (WGS) entry which is preliminary data.</text>
</comment>
<proteinExistence type="predicted"/>
<gene>
    <name evidence="2" type="ORF">DTL42_25130</name>
</gene>
<evidence type="ECO:0008006" key="4">
    <source>
        <dbReference type="Google" id="ProtNLM"/>
    </source>
</evidence>
<organism evidence="2 3">
    <name type="scientific">Bremerella cremea</name>
    <dbReference type="NCBI Taxonomy" id="1031537"/>
    <lineage>
        <taxon>Bacteria</taxon>
        <taxon>Pseudomonadati</taxon>
        <taxon>Planctomycetota</taxon>
        <taxon>Planctomycetia</taxon>
        <taxon>Pirellulales</taxon>
        <taxon>Pirellulaceae</taxon>
        <taxon>Bremerella</taxon>
    </lineage>
</organism>
<reference evidence="2 3" key="1">
    <citation type="submission" date="2018-07" db="EMBL/GenBank/DDBJ databases">
        <title>Comparative genomes isolates from brazilian mangrove.</title>
        <authorList>
            <person name="De Araujo J.E."/>
            <person name="Taketani R.G."/>
            <person name="Silva M.C.P."/>
            <person name="Lourenco M.V."/>
            <person name="Oliveira V.M."/>
            <person name="Andreote F.D."/>
        </authorList>
    </citation>
    <scope>NUCLEOTIDE SEQUENCE [LARGE SCALE GENOMIC DNA]</scope>
    <source>
        <strain evidence="2 3">HEX PRIS-MGV</strain>
    </source>
</reference>
<evidence type="ECO:0000313" key="2">
    <source>
        <dbReference type="EMBL" id="RCS40655.1"/>
    </source>
</evidence>
<name>A0A368KMV1_9BACT</name>
<dbReference type="AlphaFoldDB" id="A0A368KMV1"/>